<proteinExistence type="predicted"/>
<evidence type="ECO:0000313" key="2">
    <source>
        <dbReference type="Proteomes" id="UP000053789"/>
    </source>
</evidence>
<dbReference type="GeneID" id="27702158"/>
<name>A0A0D2EI98_CLAB1</name>
<dbReference type="HOGENOM" id="CLU_2687621_0_0_1"/>
<dbReference type="AlphaFoldDB" id="A0A0D2EI98"/>
<evidence type="ECO:0000313" key="1">
    <source>
        <dbReference type="EMBL" id="KIW89801.1"/>
    </source>
</evidence>
<dbReference type="Proteomes" id="UP000053789">
    <property type="component" value="Unassembled WGS sequence"/>
</dbReference>
<accession>A0A0D2EI98</accession>
<protein>
    <submittedName>
        <fullName evidence="1">Uncharacterized protein</fullName>
    </submittedName>
</protein>
<organism evidence="1 2">
    <name type="scientific">Cladophialophora bantiana (strain ATCC 10958 / CBS 173.52 / CDC B-1940 / NIH 8579)</name>
    <name type="common">Xylohypha bantiana</name>
    <dbReference type="NCBI Taxonomy" id="1442370"/>
    <lineage>
        <taxon>Eukaryota</taxon>
        <taxon>Fungi</taxon>
        <taxon>Dikarya</taxon>
        <taxon>Ascomycota</taxon>
        <taxon>Pezizomycotina</taxon>
        <taxon>Eurotiomycetes</taxon>
        <taxon>Chaetothyriomycetidae</taxon>
        <taxon>Chaetothyriales</taxon>
        <taxon>Herpotrichiellaceae</taxon>
        <taxon>Cladophialophora</taxon>
    </lineage>
</organism>
<dbReference type="RefSeq" id="XP_016616470.1">
    <property type="nucleotide sequence ID" value="XM_016766954.1"/>
</dbReference>
<reference evidence="1" key="1">
    <citation type="submission" date="2015-01" db="EMBL/GenBank/DDBJ databases">
        <title>The Genome Sequence of Cladophialophora bantiana CBS 173.52.</title>
        <authorList>
            <consortium name="The Broad Institute Genomics Platform"/>
            <person name="Cuomo C."/>
            <person name="de Hoog S."/>
            <person name="Gorbushina A."/>
            <person name="Stielow B."/>
            <person name="Teixiera M."/>
            <person name="Abouelleil A."/>
            <person name="Chapman S.B."/>
            <person name="Priest M."/>
            <person name="Young S.K."/>
            <person name="Wortman J."/>
            <person name="Nusbaum C."/>
            <person name="Birren B."/>
        </authorList>
    </citation>
    <scope>NUCLEOTIDE SEQUENCE [LARGE SCALE GENOMIC DNA]</scope>
    <source>
        <strain evidence="1">CBS 173.52</strain>
    </source>
</reference>
<dbReference type="OrthoDB" id="2019666at2759"/>
<gene>
    <name evidence="1" type="ORF">Z519_09230</name>
</gene>
<dbReference type="EMBL" id="KN846994">
    <property type="protein sequence ID" value="KIW89801.1"/>
    <property type="molecule type" value="Genomic_DNA"/>
</dbReference>
<sequence length="74" mass="8432">MSSSHPSRKIVDFRTESSVEFIEKSYRLTMAKQLFETFDGREVTDAMLTEAAGLFNENYGIWGTDPTHSRSVPK</sequence>
<dbReference type="VEuPathDB" id="FungiDB:Z519_09230"/>
<keyword evidence="2" id="KW-1185">Reference proteome</keyword>